<dbReference type="OrthoDB" id="1110367at2"/>
<evidence type="ECO:0000256" key="2">
    <source>
        <dbReference type="ARBA" id="ARBA00022729"/>
    </source>
</evidence>
<accession>A0A7L4ZKX2</accession>
<keyword evidence="1" id="KW-0433">Leucine-rich repeat</keyword>
<dbReference type="SUPFAM" id="SSF49478">
    <property type="entry name" value="Cna protein B-type domain"/>
    <property type="match status" value="1"/>
</dbReference>
<dbReference type="InterPro" id="IPR052574">
    <property type="entry name" value="CDIRP"/>
</dbReference>
<keyword evidence="2" id="KW-0732">Signal</keyword>
<protein>
    <submittedName>
        <fullName evidence="6">Internalin-J</fullName>
    </submittedName>
</protein>
<dbReference type="SUPFAM" id="SSF52058">
    <property type="entry name" value="L domain-like"/>
    <property type="match status" value="3"/>
</dbReference>
<dbReference type="GO" id="GO:0035591">
    <property type="term" value="F:signaling adaptor activity"/>
    <property type="evidence" value="ECO:0007669"/>
    <property type="project" value="TreeGrafter"/>
</dbReference>
<name>A0A7L4ZKX2_9FLAO</name>
<dbReference type="InterPro" id="IPR001611">
    <property type="entry name" value="Leu-rich_rpt"/>
</dbReference>
<evidence type="ECO:0000313" key="6">
    <source>
        <dbReference type="EMBL" id="QHI37117.1"/>
    </source>
</evidence>
<organism evidence="6 7">
    <name type="scientific">Kordia antarctica</name>
    <dbReference type="NCBI Taxonomy" id="1218801"/>
    <lineage>
        <taxon>Bacteria</taxon>
        <taxon>Pseudomonadati</taxon>
        <taxon>Bacteroidota</taxon>
        <taxon>Flavobacteriia</taxon>
        <taxon>Flavobacteriales</taxon>
        <taxon>Flavobacteriaceae</taxon>
        <taxon>Kordia</taxon>
    </lineage>
</organism>
<evidence type="ECO:0000256" key="3">
    <source>
        <dbReference type="ARBA" id="ARBA00022737"/>
    </source>
</evidence>
<keyword evidence="7" id="KW-1185">Reference proteome</keyword>
<evidence type="ECO:0000256" key="1">
    <source>
        <dbReference type="ARBA" id="ARBA00022614"/>
    </source>
</evidence>
<dbReference type="SUPFAM" id="SSF49464">
    <property type="entry name" value="Carboxypeptidase regulatory domain-like"/>
    <property type="match status" value="1"/>
</dbReference>
<dbReference type="InterPro" id="IPR025875">
    <property type="entry name" value="Leu-rich_rpt_4"/>
</dbReference>
<evidence type="ECO:0000313" key="7">
    <source>
        <dbReference type="Proteomes" id="UP000464657"/>
    </source>
</evidence>
<dbReference type="Pfam" id="PF12799">
    <property type="entry name" value="LRR_4"/>
    <property type="match status" value="1"/>
</dbReference>
<dbReference type="InterPro" id="IPR032675">
    <property type="entry name" value="LRR_dom_sf"/>
</dbReference>
<reference evidence="6 7" key="1">
    <citation type="journal article" date="2013" name="Int. J. Syst. Evol. Microbiol.">
        <title>Kordia antarctica sp. nov., isolated from Antarctic seawater.</title>
        <authorList>
            <person name="Baek K."/>
            <person name="Choi A."/>
            <person name="Kang I."/>
            <person name="Lee K."/>
            <person name="Cho J.C."/>
        </authorList>
    </citation>
    <scope>NUCLEOTIDE SEQUENCE [LARGE SCALE GENOMIC DNA]</scope>
    <source>
        <strain evidence="6 7">IMCC3317</strain>
    </source>
</reference>
<evidence type="ECO:0000259" key="5">
    <source>
        <dbReference type="Pfam" id="PF24595"/>
    </source>
</evidence>
<dbReference type="InterPro" id="IPR008969">
    <property type="entry name" value="CarboxyPept-like_regulatory"/>
</dbReference>
<evidence type="ECO:0000259" key="4">
    <source>
        <dbReference type="Pfam" id="PF18962"/>
    </source>
</evidence>
<dbReference type="KEGG" id="kan:IMCC3317_24950"/>
<dbReference type="Proteomes" id="UP000464657">
    <property type="component" value="Chromosome"/>
</dbReference>
<dbReference type="RefSeq" id="WP_160129764.1">
    <property type="nucleotide sequence ID" value="NZ_CP019288.1"/>
</dbReference>
<dbReference type="NCBIfam" id="TIGR04183">
    <property type="entry name" value="Por_Secre_tail"/>
    <property type="match status" value="1"/>
</dbReference>
<feature type="domain" description="Secretion system C-terminal sorting" evidence="4">
    <location>
        <begin position="1181"/>
        <end position="1252"/>
    </location>
</feature>
<dbReference type="Gene3D" id="3.80.10.10">
    <property type="entry name" value="Ribonuclease Inhibitor"/>
    <property type="match status" value="3"/>
</dbReference>
<gene>
    <name evidence="6" type="primary">inlJ_3</name>
    <name evidence="6" type="ORF">IMCC3317_24950</name>
</gene>
<keyword evidence="3" id="KW-0677">Repeat</keyword>
<proteinExistence type="predicted"/>
<dbReference type="InterPro" id="IPR026444">
    <property type="entry name" value="Secre_tail"/>
</dbReference>
<dbReference type="Pfam" id="PF18962">
    <property type="entry name" value="Por_Secre_tail"/>
    <property type="match status" value="1"/>
</dbReference>
<dbReference type="InterPro" id="IPR055353">
    <property type="entry name" value="DUF7619"/>
</dbReference>
<dbReference type="PANTHER" id="PTHR47566">
    <property type="match status" value="1"/>
</dbReference>
<dbReference type="PROSITE" id="PS51450">
    <property type="entry name" value="LRR"/>
    <property type="match status" value="1"/>
</dbReference>
<dbReference type="EMBL" id="CP019288">
    <property type="protein sequence ID" value="QHI37117.1"/>
    <property type="molecule type" value="Genomic_DNA"/>
</dbReference>
<dbReference type="AlphaFoldDB" id="A0A7L4ZKX2"/>
<dbReference type="Pfam" id="PF24595">
    <property type="entry name" value="DUF7619"/>
    <property type="match status" value="1"/>
</dbReference>
<feature type="domain" description="DUF7619" evidence="5">
    <location>
        <begin position="1033"/>
        <end position="1162"/>
    </location>
</feature>
<dbReference type="PANTHER" id="PTHR47566:SF1">
    <property type="entry name" value="PROTEIN NUD1"/>
    <property type="match status" value="1"/>
</dbReference>
<sequence length="1254" mass="137554">MKHFHLLCAFLLCTYISHSQIVNIGDPSLKSELIADGVDTNNDGEIQLSEAAAVTILNVTNNYARTFQGIEQFTNLIELHIGSGTSLIGTDSENLDIRKLIHLEELYLRSFSGEVNLSDLSSLRIVDTNLSFGSAGDFNLTGLTNLEKFSNGVFNSNNSEFYLNHLINLTELQLDGHGLTHLDVGNLINLQMLSFANNQITNIDLSNLTNLTQFVCFQNQLTSLDLSNANVIGSLTLANNPLTTLNIKDGIINTFGNNPFNNTNIQSICCDASELTDVQTEVMNAGYTGVTFETNCAPTPSTPYYTIQGKNTLDTNLDGCDAGDGFLSSVKYTISNGTDTATIYTDKFGNYEFIGKTGTYTITPSVPNTSYYSFSSASVTVNLPADGTTVVHDFCIMPNGPPIVTTLPLQLKNDLISQTNIDTNNDGEIQITEAESVTSLTINSPIIKGLGDFINLETLNCTSSIYSNNPVLYLDVTPLSNLKNLYCSGNSLATIDVSQNLLLERLECAANKLTGLLLQNNVNLKRLVCGNFTSSLPVNNIFDANDNSFKTLDVSANTLLEYLSCSYVTLDSLQLGSNTNLTTLLCTNSNLTTLDVTQLPNLVTLYCGTRTVTPYAEGVYIPASVPNQLTVLDVSQNPMLQILSCSENLLTTLNTTGNTGLQTLICNGNLLSALNISQNTQLYTLQCNANDITSLDVSLQSNLIRLNCTNNLLTTIDVTQNPNLSYLDCSNNQITQSFVKNGNTFITTVTEDFSVFYEFKYYGNPMEYICADDFEIDEINTRMPSNINAAVNTYCSFTPGGSYNTIEGTVRYDANGNGCDVSDNAYQYLNLNLTNSTNETSTVATKNDGTYSFHFSDDGVYTLTPELENPSYFTVSPASVTIDFPTDTSPFTQNFCITPNGIHNDIDVTLLPVNVARPGFESNYKIVYKNKGSTTLSGAINLMFEDDVMDFVTSNPTIATQALNSLQWNYTNLAPFESREIVFTMNLNSPTDSFPLNADDVLAFEATISPVIADETMEDNTFVLSQIVVNSFDPNDKTCLQGIQVTTDFIGKYVDYIIRFENTGTANAINVVVKDVIDISMFDPTTLIVTEASHAVATKITNTNTVEFIFENINLPFNDASNDGYVTFKMKTLPTLVENDTFENEAEIYFDYNFPITTNRSITLIKNTLSTTNFELDSFEIYPNPVEDVLVIKTKETIETISIYDIAGRLIQQNSYSGTQNSIEISTRKFTQGTYFVKIKTASGATLVKKIVKA</sequence>